<sequence length="400" mass="46797">MPLGHEFSVGEKVLIFTVTRFCEQEKAGPIIPLNNVVERISTLLGISERSVNRLTKGMHQLMEQEKQEIEKQEKQKREKENEHKYQLRSQTKSDSDLKNYQPFTILPRSKILHERKRHTGSLTASLEEVSIPKPLSKKEGYSGGTKLFLAEYAKNTIRYSFYLLLEEKIYPTTARLLSRLRQDFDDFPIHSVRKRLAISALINTNGYHLNSVDIFLCSDEHNMDNDRFIKWISDTSLKLLVLRGENAKIVIVLDNEPWHNVLSPESTVPKRSWRKGQIQEWLIDHHVSFDCCSVRAELLELVLANAPPKEYMTDRVAEQFNARIVRLPHRHCCLNPIELSWNNLKQYMRDNNITFKENDVYNLVLNFMSTVDTELATSYFKHVEKVEQTFKDADSSRRRY</sequence>
<dbReference type="InterPro" id="IPR038717">
    <property type="entry name" value="Tc1-like_DDE_dom"/>
</dbReference>
<evidence type="ECO:0000256" key="1">
    <source>
        <dbReference type="SAM" id="MobiDB-lite"/>
    </source>
</evidence>
<proteinExistence type="predicted"/>
<name>A0A818TDQ9_9BILA</name>
<dbReference type="EMBL" id="CAJNYT010004699">
    <property type="protein sequence ID" value="CAF3683370.1"/>
    <property type="molecule type" value="Genomic_DNA"/>
</dbReference>
<evidence type="ECO:0000313" key="4">
    <source>
        <dbReference type="EMBL" id="CAF4721365.1"/>
    </source>
</evidence>
<gene>
    <name evidence="3" type="ORF">GRG538_LOCUS27177</name>
    <name evidence="4" type="ORF">QYT958_LOCUS18988</name>
</gene>
<dbReference type="PANTHER" id="PTHR33939:SF1">
    <property type="entry name" value="DUF4371 DOMAIN-CONTAINING PROTEIN"/>
    <property type="match status" value="1"/>
</dbReference>
<dbReference type="InterPro" id="IPR036397">
    <property type="entry name" value="RNaseH_sf"/>
</dbReference>
<dbReference type="Pfam" id="PF13358">
    <property type="entry name" value="DDE_3"/>
    <property type="match status" value="1"/>
</dbReference>
<feature type="domain" description="Tc1-like transposase DDE" evidence="2">
    <location>
        <begin position="213"/>
        <end position="353"/>
    </location>
</feature>
<organism evidence="3 5">
    <name type="scientific">Rotaria socialis</name>
    <dbReference type="NCBI Taxonomy" id="392032"/>
    <lineage>
        <taxon>Eukaryota</taxon>
        <taxon>Metazoa</taxon>
        <taxon>Spiralia</taxon>
        <taxon>Gnathifera</taxon>
        <taxon>Rotifera</taxon>
        <taxon>Eurotatoria</taxon>
        <taxon>Bdelloidea</taxon>
        <taxon>Philodinida</taxon>
        <taxon>Philodinidae</taxon>
        <taxon>Rotaria</taxon>
    </lineage>
</organism>
<dbReference type="Gene3D" id="3.30.420.10">
    <property type="entry name" value="Ribonuclease H-like superfamily/Ribonuclease H"/>
    <property type="match status" value="1"/>
</dbReference>
<dbReference type="EMBL" id="CAJOBR010003065">
    <property type="protein sequence ID" value="CAF4721365.1"/>
    <property type="molecule type" value="Genomic_DNA"/>
</dbReference>
<dbReference type="GO" id="GO:0003676">
    <property type="term" value="F:nucleic acid binding"/>
    <property type="evidence" value="ECO:0007669"/>
    <property type="project" value="InterPro"/>
</dbReference>
<dbReference type="PANTHER" id="PTHR33939">
    <property type="entry name" value="PROTEIN CBG22215"/>
    <property type="match status" value="1"/>
</dbReference>
<evidence type="ECO:0000313" key="5">
    <source>
        <dbReference type="Proteomes" id="UP000663872"/>
    </source>
</evidence>
<comment type="caution">
    <text evidence="3">The sequence shown here is derived from an EMBL/GenBank/DDBJ whole genome shotgun (WGS) entry which is preliminary data.</text>
</comment>
<dbReference type="AlphaFoldDB" id="A0A818TDQ9"/>
<dbReference type="Proteomes" id="UP000663848">
    <property type="component" value="Unassembled WGS sequence"/>
</dbReference>
<evidence type="ECO:0000313" key="3">
    <source>
        <dbReference type="EMBL" id="CAF3683370.1"/>
    </source>
</evidence>
<feature type="region of interest" description="Disordered" evidence="1">
    <location>
        <begin position="66"/>
        <end position="94"/>
    </location>
</feature>
<reference evidence="3" key="1">
    <citation type="submission" date="2021-02" db="EMBL/GenBank/DDBJ databases">
        <authorList>
            <person name="Nowell W R."/>
        </authorList>
    </citation>
    <scope>NUCLEOTIDE SEQUENCE</scope>
</reference>
<evidence type="ECO:0000259" key="2">
    <source>
        <dbReference type="Pfam" id="PF13358"/>
    </source>
</evidence>
<dbReference type="Proteomes" id="UP000663872">
    <property type="component" value="Unassembled WGS sequence"/>
</dbReference>
<protein>
    <recommendedName>
        <fullName evidence="2">Tc1-like transposase DDE domain-containing protein</fullName>
    </recommendedName>
</protein>
<accession>A0A818TDQ9</accession>